<evidence type="ECO:0000313" key="3">
    <source>
        <dbReference type="Proteomes" id="UP000247409"/>
    </source>
</evidence>
<feature type="compositionally biased region" description="Polar residues" evidence="1">
    <location>
        <begin position="236"/>
        <end position="254"/>
    </location>
</feature>
<accession>A0A2V3J1X9</accession>
<reference evidence="2 3" key="1">
    <citation type="journal article" date="2018" name="Mol. Biol. Evol.">
        <title>Analysis of the draft genome of the red seaweed Gracilariopsis chorda provides insights into genome size evolution in Rhodophyta.</title>
        <authorList>
            <person name="Lee J."/>
            <person name="Yang E.C."/>
            <person name="Graf L."/>
            <person name="Yang J.H."/>
            <person name="Qiu H."/>
            <person name="Zel Zion U."/>
            <person name="Chan C.X."/>
            <person name="Stephens T.G."/>
            <person name="Weber A.P.M."/>
            <person name="Boo G.H."/>
            <person name="Boo S.M."/>
            <person name="Kim K.M."/>
            <person name="Shin Y."/>
            <person name="Jung M."/>
            <person name="Lee S.J."/>
            <person name="Yim H.S."/>
            <person name="Lee J.H."/>
            <person name="Bhattacharya D."/>
            <person name="Yoon H.S."/>
        </authorList>
    </citation>
    <scope>NUCLEOTIDE SEQUENCE [LARGE SCALE GENOMIC DNA]</scope>
    <source>
        <strain evidence="2 3">SKKU-2015</strain>
        <tissue evidence="2">Whole body</tissue>
    </source>
</reference>
<organism evidence="2 3">
    <name type="scientific">Gracilariopsis chorda</name>
    <dbReference type="NCBI Taxonomy" id="448386"/>
    <lineage>
        <taxon>Eukaryota</taxon>
        <taxon>Rhodophyta</taxon>
        <taxon>Florideophyceae</taxon>
        <taxon>Rhodymeniophycidae</taxon>
        <taxon>Gracilariales</taxon>
        <taxon>Gracilariaceae</taxon>
        <taxon>Gracilariopsis</taxon>
    </lineage>
</organism>
<name>A0A2V3J1X9_9FLOR</name>
<comment type="caution">
    <text evidence="2">The sequence shown here is derived from an EMBL/GenBank/DDBJ whole genome shotgun (WGS) entry which is preliminary data.</text>
</comment>
<evidence type="ECO:0000313" key="2">
    <source>
        <dbReference type="EMBL" id="PXF48408.1"/>
    </source>
</evidence>
<keyword evidence="3" id="KW-1185">Reference proteome</keyword>
<sequence>MVYASLSATTQRPSQKVKYPIVLGDSILKPCSSRKFVNIKCSGLPQCTKLRSPGVLTPSSYGCSLELGTSVGLSQAVRVACKRQRSLLHEHDLVLVFHDEKFWLERVDHTYVSCGSAKLSKSKKHLPLAATDVMENDPDSWMQIEAMDDCGSPLTPERKNQADHYDTHSEIEETVEIEVELETDSSSDGGSCIEPADPRSGGLTTNGELGRSNLHCSQDQSGARRRFLTLSDDSDSQCNSYNSSDYTDASSEDD</sequence>
<dbReference type="EMBL" id="NBIV01000014">
    <property type="protein sequence ID" value="PXF48408.1"/>
    <property type="molecule type" value="Genomic_DNA"/>
</dbReference>
<feature type="region of interest" description="Disordered" evidence="1">
    <location>
        <begin position="149"/>
        <end position="168"/>
    </location>
</feature>
<feature type="region of interest" description="Disordered" evidence="1">
    <location>
        <begin position="181"/>
        <end position="254"/>
    </location>
</feature>
<proteinExistence type="predicted"/>
<feature type="compositionally biased region" description="Basic and acidic residues" evidence="1">
    <location>
        <begin position="156"/>
        <end position="168"/>
    </location>
</feature>
<evidence type="ECO:0000256" key="1">
    <source>
        <dbReference type="SAM" id="MobiDB-lite"/>
    </source>
</evidence>
<dbReference type="Proteomes" id="UP000247409">
    <property type="component" value="Unassembled WGS sequence"/>
</dbReference>
<gene>
    <name evidence="2" type="ORF">BWQ96_01868</name>
</gene>
<dbReference type="AlphaFoldDB" id="A0A2V3J1X9"/>
<protein>
    <submittedName>
        <fullName evidence="2">Uncharacterized protein</fullName>
    </submittedName>
</protein>